<organism evidence="7 8">
    <name type="scientific">Trichomonas vaginalis (strain ATCC PRA-98 / G3)</name>
    <dbReference type="NCBI Taxonomy" id="412133"/>
    <lineage>
        <taxon>Eukaryota</taxon>
        <taxon>Metamonada</taxon>
        <taxon>Parabasalia</taxon>
        <taxon>Trichomonadida</taxon>
        <taxon>Trichomonadidae</taxon>
        <taxon>Trichomonas</taxon>
    </lineage>
</organism>
<dbReference type="InterPro" id="IPR020846">
    <property type="entry name" value="MFS_dom"/>
</dbReference>
<feature type="transmembrane region" description="Helical" evidence="5">
    <location>
        <begin position="100"/>
        <end position="123"/>
    </location>
</feature>
<dbReference type="FunFam" id="1.20.1250.20:FF:000279">
    <property type="entry name" value="Major facilitator superfamily protein"/>
    <property type="match status" value="1"/>
</dbReference>
<dbReference type="RefSeq" id="XP_001308702.1">
    <property type="nucleotide sequence ID" value="XM_001308701.1"/>
</dbReference>
<keyword evidence="3 5" id="KW-1133">Transmembrane helix</keyword>
<dbReference type="PANTHER" id="PTHR48021:SF1">
    <property type="entry name" value="GH07001P-RELATED"/>
    <property type="match status" value="1"/>
</dbReference>
<protein>
    <submittedName>
        <fullName evidence="7">Major Facilitator Superfamily protein</fullName>
    </submittedName>
</protein>
<feature type="transmembrane region" description="Helical" evidence="5">
    <location>
        <begin position="294"/>
        <end position="312"/>
    </location>
</feature>
<dbReference type="Pfam" id="PF00083">
    <property type="entry name" value="Sugar_tr"/>
    <property type="match status" value="2"/>
</dbReference>
<keyword evidence="2 5" id="KW-0812">Transmembrane</keyword>
<dbReference type="InterPro" id="IPR003663">
    <property type="entry name" value="Sugar/inositol_transpt"/>
</dbReference>
<evidence type="ECO:0000256" key="2">
    <source>
        <dbReference type="ARBA" id="ARBA00022692"/>
    </source>
</evidence>
<evidence type="ECO:0000256" key="3">
    <source>
        <dbReference type="ARBA" id="ARBA00022989"/>
    </source>
</evidence>
<proteinExistence type="predicted"/>
<dbReference type="InterPro" id="IPR005828">
    <property type="entry name" value="MFS_sugar_transport-like"/>
</dbReference>
<feature type="transmembrane region" description="Helical" evidence="5">
    <location>
        <begin position="269"/>
        <end position="287"/>
    </location>
</feature>
<feature type="transmembrane region" description="Helical" evidence="5">
    <location>
        <begin position="332"/>
        <end position="351"/>
    </location>
</feature>
<dbReference type="GO" id="GO:0016020">
    <property type="term" value="C:membrane"/>
    <property type="evidence" value="ECO:0000318"/>
    <property type="project" value="GO_Central"/>
</dbReference>
<name>A2FH47_TRIV3</name>
<dbReference type="AlphaFoldDB" id="A2FH47"/>
<dbReference type="InterPro" id="IPR036259">
    <property type="entry name" value="MFS_trans_sf"/>
</dbReference>
<dbReference type="EMBL" id="DS113789">
    <property type="protein sequence ID" value="EAX95772.1"/>
    <property type="molecule type" value="Genomic_DNA"/>
</dbReference>
<dbReference type="SUPFAM" id="SSF103473">
    <property type="entry name" value="MFS general substrate transporter"/>
    <property type="match status" value="1"/>
</dbReference>
<dbReference type="PRINTS" id="PR00171">
    <property type="entry name" value="SUGRTRNSPORT"/>
</dbReference>
<dbReference type="eggNOG" id="KOG0254">
    <property type="taxonomic scope" value="Eukaryota"/>
</dbReference>
<reference evidence="7" key="2">
    <citation type="journal article" date="2007" name="Science">
        <title>Draft genome sequence of the sexually transmitted pathogen Trichomonas vaginalis.</title>
        <authorList>
            <person name="Carlton J.M."/>
            <person name="Hirt R.P."/>
            <person name="Silva J.C."/>
            <person name="Delcher A.L."/>
            <person name="Schatz M."/>
            <person name="Zhao Q."/>
            <person name="Wortman J.R."/>
            <person name="Bidwell S.L."/>
            <person name="Alsmark U.C.M."/>
            <person name="Besteiro S."/>
            <person name="Sicheritz-Ponten T."/>
            <person name="Noel C.J."/>
            <person name="Dacks J.B."/>
            <person name="Foster P.G."/>
            <person name="Simillion C."/>
            <person name="Van de Peer Y."/>
            <person name="Miranda-Saavedra D."/>
            <person name="Barton G.J."/>
            <person name="Westrop G.D."/>
            <person name="Mueller S."/>
            <person name="Dessi D."/>
            <person name="Fiori P.L."/>
            <person name="Ren Q."/>
            <person name="Paulsen I."/>
            <person name="Zhang H."/>
            <person name="Bastida-Corcuera F.D."/>
            <person name="Simoes-Barbosa A."/>
            <person name="Brown M.T."/>
            <person name="Hayes R.D."/>
            <person name="Mukherjee M."/>
            <person name="Okumura C.Y."/>
            <person name="Schneider R."/>
            <person name="Smith A.J."/>
            <person name="Vanacova S."/>
            <person name="Villalvazo M."/>
            <person name="Haas B.J."/>
            <person name="Pertea M."/>
            <person name="Feldblyum T.V."/>
            <person name="Utterback T.R."/>
            <person name="Shu C.L."/>
            <person name="Osoegawa K."/>
            <person name="de Jong P.J."/>
            <person name="Hrdy I."/>
            <person name="Horvathova L."/>
            <person name="Zubacova Z."/>
            <person name="Dolezal P."/>
            <person name="Malik S.B."/>
            <person name="Logsdon J.M. Jr."/>
            <person name="Henze K."/>
            <person name="Gupta A."/>
            <person name="Wang C.C."/>
            <person name="Dunne R.L."/>
            <person name="Upcroft J.A."/>
            <person name="Upcroft P."/>
            <person name="White O."/>
            <person name="Salzberg S.L."/>
            <person name="Tang P."/>
            <person name="Chiu C.-H."/>
            <person name="Lee Y.-S."/>
            <person name="Embley T.M."/>
            <person name="Coombs G.H."/>
            <person name="Mottram J.C."/>
            <person name="Tachezy J."/>
            <person name="Fraser-Liggett C.M."/>
            <person name="Johnson P.J."/>
        </authorList>
    </citation>
    <scope>NUCLEOTIDE SEQUENCE [LARGE SCALE GENOMIC DNA]</scope>
    <source>
        <strain evidence="7">G3</strain>
    </source>
</reference>
<evidence type="ECO:0000256" key="4">
    <source>
        <dbReference type="ARBA" id="ARBA00023136"/>
    </source>
</evidence>
<comment type="subcellular location">
    <subcellularLocation>
        <location evidence="1">Membrane</location>
        <topology evidence="1">Multi-pass membrane protein</topology>
    </subcellularLocation>
</comment>
<dbReference type="GO" id="GO:0022857">
    <property type="term" value="F:transmembrane transporter activity"/>
    <property type="evidence" value="ECO:0000318"/>
    <property type="project" value="GO_Central"/>
</dbReference>
<accession>A2FH47</accession>
<evidence type="ECO:0000256" key="1">
    <source>
        <dbReference type="ARBA" id="ARBA00004141"/>
    </source>
</evidence>
<gene>
    <name evidence="7" type="ORF">TVAG_037050</name>
</gene>
<dbReference type="KEGG" id="tva:4753535"/>
<feature type="transmembrane region" description="Helical" evidence="5">
    <location>
        <begin position="242"/>
        <end position="263"/>
    </location>
</feature>
<dbReference type="Gene3D" id="1.20.1250.20">
    <property type="entry name" value="MFS general substrate transporter like domains"/>
    <property type="match status" value="2"/>
</dbReference>
<sequence>MHSQTAIYASVACIMGGSFIFGNSIAFSALTMPGIIKYFELKEIEATLFSSLIALFAIAGPLIFQPFMVMKGRKFTFCLITILSLISWLLFSIVTPSTKYLIFIHRISIGIAVGAYSFANPVYLVELANDHQKGLFGTLNQLGISAGVVSANILGGLLYWRYFAILVLILTICICLFSFIIADTTPAPANEKNSGNGSYSSLFSNYKLELLEGVMYQIFQQFSGINGILTNAGMLLNGSTTAATFGASAQLIAVFFCSSAISYLGTKKIWIIACSGAALSLLILAVSQTFDLGLIVNGIAVFGFQLSFGFGLGPLPFTISPTLFPDSVRAQANSILTLVNWLLAFIVISIFPSMLNYCGLGISSMMFAGVMVAGIIFGLKQSDIRDQNSEPFEADVELNNEEDNIDHEL</sequence>
<dbReference type="PROSITE" id="PS50850">
    <property type="entry name" value="MFS"/>
    <property type="match status" value="1"/>
</dbReference>
<evidence type="ECO:0000313" key="7">
    <source>
        <dbReference type="EMBL" id="EAX95772.1"/>
    </source>
</evidence>
<dbReference type="Proteomes" id="UP000001542">
    <property type="component" value="Unassembled WGS sequence"/>
</dbReference>
<evidence type="ECO:0000259" key="6">
    <source>
        <dbReference type="PROSITE" id="PS50850"/>
    </source>
</evidence>
<keyword evidence="4 5" id="KW-0472">Membrane</keyword>
<dbReference type="InParanoid" id="A2FH47"/>
<dbReference type="VEuPathDB" id="TrichDB:TVAG_037050"/>
<reference evidence="7" key="1">
    <citation type="submission" date="2006-10" db="EMBL/GenBank/DDBJ databases">
        <authorList>
            <person name="Amadeo P."/>
            <person name="Zhao Q."/>
            <person name="Wortman J."/>
            <person name="Fraser-Liggett C."/>
            <person name="Carlton J."/>
        </authorList>
    </citation>
    <scope>NUCLEOTIDE SEQUENCE</scope>
    <source>
        <strain evidence="7">G3</strain>
    </source>
</reference>
<dbReference type="FunFam" id="1.20.1250.20:FF:000352">
    <property type="entry name" value="Major Facilitator Superfamily protein"/>
    <property type="match status" value="1"/>
</dbReference>
<evidence type="ECO:0000256" key="5">
    <source>
        <dbReference type="SAM" id="Phobius"/>
    </source>
</evidence>
<keyword evidence="8" id="KW-1185">Reference proteome</keyword>
<feature type="transmembrane region" description="Helical" evidence="5">
    <location>
        <begin position="76"/>
        <end position="94"/>
    </location>
</feature>
<dbReference type="FunCoup" id="A2FH47">
    <property type="interactions" value="488"/>
</dbReference>
<feature type="transmembrane region" description="Helical" evidence="5">
    <location>
        <begin position="160"/>
        <end position="182"/>
    </location>
</feature>
<feature type="transmembrane region" description="Helical" evidence="5">
    <location>
        <begin position="7"/>
        <end position="26"/>
    </location>
</feature>
<dbReference type="OrthoDB" id="4540492at2759"/>
<dbReference type="GO" id="GO:0055085">
    <property type="term" value="P:transmembrane transport"/>
    <property type="evidence" value="ECO:0000318"/>
    <property type="project" value="GO_Central"/>
</dbReference>
<feature type="transmembrane region" description="Helical" evidence="5">
    <location>
        <begin position="358"/>
        <end position="379"/>
    </location>
</feature>
<feature type="domain" description="Major facilitator superfamily (MFS) profile" evidence="6">
    <location>
        <begin position="10"/>
        <end position="386"/>
    </location>
</feature>
<dbReference type="SMR" id="A2FH47"/>
<feature type="transmembrane region" description="Helical" evidence="5">
    <location>
        <begin position="135"/>
        <end position="154"/>
    </location>
</feature>
<dbReference type="OMA" id="TWVNMMV"/>
<evidence type="ECO:0000313" key="8">
    <source>
        <dbReference type="Proteomes" id="UP000001542"/>
    </source>
</evidence>
<dbReference type="VEuPathDB" id="TrichDB:TVAGG3_0470270"/>
<dbReference type="STRING" id="5722.A2FH47"/>
<dbReference type="InterPro" id="IPR050549">
    <property type="entry name" value="MFS_Trehalose_Transporter"/>
</dbReference>
<feature type="transmembrane region" description="Helical" evidence="5">
    <location>
        <begin position="46"/>
        <end position="64"/>
    </location>
</feature>
<dbReference type="PANTHER" id="PTHR48021">
    <property type="match status" value="1"/>
</dbReference>